<evidence type="ECO:0000313" key="3">
    <source>
        <dbReference type="Proteomes" id="UP000001845"/>
    </source>
</evidence>
<dbReference type="eggNOG" id="COG1484">
    <property type="taxonomic scope" value="Bacteria"/>
</dbReference>
<name>D5E5Y4_MYCCM</name>
<reference evidence="3" key="1">
    <citation type="submission" date="2010-03" db="EMBL/GenBank/DDBJ databases">
        <title>The complete genome of Mycoplasma crocodyli MP145.</title>
        <authorList>
            <person name="Glass J.I."/>
            <person name="Durkin A.S."/>
            <person name="Hostetler J."/>
            <person name="Jackson J."/>
            <person name="Johnson J."/>
            <person name="May M.A."/>
            <person name="Paralanov V."/>
            <person name="Radune D."/>
            <person name="Szczypinski B."/>
            <person name="Brown D.R."/>
        </authorList>
    </citation>
    <scope>NUCLEOTIDE SEQUENCE [LARGE SCALE GENOMIC DNA]</scope>
    <source>
        <strain evidence="3">ATCC 51981 / MP145</strain>
    </source>
</reference>
<keyword evidence="2" id="KW-0378">Hydrolase</keyword>
<dbReference type="SUPFAM" id="SSF52540">
    <property type="entry name" value="P-loop containing nucleoside triphosphate hydrolases"/>
    <property type="match status" value="1"/>
</dbReference>
<accession>D5E5Y4</accession>
<dbReference type="AlphaFoldDB" id="D5E5Y4"/>
<dbReference type="GO" id="GO:0005524">
    <property type="term" value="F:ATP binding"/>
    <property type="evidence" value="ECO:0007669"/>
    <property type="project" value="InterPro"/>
</dbReference>
<keyword evidence="3" id="KW-1185">Reference proteome</keyword>
<dbReference type="GO" id="GO:0006260">
    <property type="term" value="P:DNA replication"/>
    <property type="evidence" value="ECO:0007669"/>
    <property type="project" value="TreeGrafter"/>
</dbReference>
<reference evidence="2 3" key="3">
    <citation type="journal article" date="2011" name="J. Bacteriol.">
        <title>Genome sequences of Mycoplasma alligatoris A21JP2T and Mycoplasma crocodyli MP145T.</title>
        <authorList>
            <person name="Brown D.R."/>
            <person name="Farmerie W.G."/>
            <person name="May M."/>
            <person name="Benders G.A."/>
            <person name="Durkin A.S."/>
            <person name="Hlavinka K."/>
            <person name="Hostetler J."/>
            <person name="Jackson J."/>
            <person name="Johnson J."/>
            <person name="Miller R.H."/>
            <person name="Paralanov V."/>
            <person name="Radune D."/>
            <person name="Szczypinski B."/>
            <person name="Glass J.I."/>
        </authorList>
    </citation>
    <scope>NUCLEOTIDE SEQUENCE [LARGE SCALE GENOMIC DNA]</scope>
    <source>
        <strain evidence="3">ATCC 51981 / MP145</strain>
    </source>
</reference>
<reference key="2">
    <citation type="submission" date="2010-03" db="EMBL/GenBank/DDBJ databases">
        <authorList>
            <person name="Ma Z."/>
            <person name="Wang X."/>
            <person name="Liu H."/>
        </authorList>
    </citation>
    <scope>NUCLEOTIDE SEQUENCE</scope>
    <source>
        <strain>MP145</strain>
    </source>
</reference>
<keyword evidence="2" id="KW-0547">Nucleotide-binding</keyword>
<dbReference type="Gene3D" id="3.40.50.300">
    <property type="entry name" value="P-loop containing nucleotide triphosphate hydrolases"/>
    <property type="match status" value="1"/>
</dbReference>
<dbReference type="HOGENOM" id="CLU_930061_0_0_14"/>
<dbReference type="PANTHER" id="PTHR30050">
    <property type="entry name" value="CHROMOSOMAL REPLICATION INITIATOR PROTEIN DNAA"/>
    <property type="match status" value="1"/>
</dbReference>
<dbReference type="OrthoDB" id="61127at2"/>
<dbReference type="InterPro" id="IPR027417">
    <property type="entry name" value="P-loop_NTPase"/>
</dbReference>
<sequence>MINKNLSFELLKNKDDVNNIDFVEETINNFKKYDVINYLLKKHNVSDQEIKENFANFLEMYRNNHLLSNQVKHLFFERDFNNKLVFKEVFGSNEAAEKEKIKPFLWLNELWNINFKASIDDFTDKKTKRKMIEYIDAIYLPFLREKQYIPNIKGIYLSGEPYCGKTYMFHAMAKEAAILSKSVAVIEIENLYKHLIGEISKKQNQNINSIENRLKNVDILFFDRFGSEKQSEWFTLNFILKIIDERFKSNKITFFASDITMKQLFEKYSKTFPNEISKTKRLLIGIKKLCEKEIIIEGEKNAKWN</sequence>
<feature type="domain" description="IstB-like ATP-binding" evidence="1">
    <location>
        <begin position="140"/>
        <end position="273"/>
    </location>
</feature>
<dbReference type="RefSeq" id="WP_013054372.1">
    <property type="nucleotide sequence ID" value="NC_014014.1"/>
</dbReference>
<dbReference type="InterPro" id="IPR002611">
    <property type="entry name" value="IstB_ATP-bd"/>
</dbReference>
<organism evidence="2 3">
    <name type="scientific">Mycoplasma crocodyli (strain ATCC 51981 / MP145)</name>
    <dbReference type="NCBI Taxonomy" id="512564"/>
    <lineage>
        <taxon>Bacteria</taxon>
        <taxon>Bacillati</taxon>
        <taxon>Mycoplasmatota</taxon>
        <taxon>Mollicutes</taxon>
        <taxon>Mycoplasmataceae</taxon>
        <taxon>Mycoplasma</taxon>
    </lineage>
</organism>
<evidence type="ECO:0000259" key="1">
    <source>
        <dbReference type="Pfam" id="PF01695"/>
    </source>
</evidence>
<gene>
    <name evidence="2" type="ordered locus">MCRO_0558</name>
</gene>
<dbReference type="Pfam" id="PF01695">
    <property type="entry name" value="IstB_IS21"/>
    <property type="match status" value="1"/>
</dbReference>
<protein>
    <submittedName>
        <fullName evidence="2">Putative DNA helicase</fullName>
    </submittedName>
</protein>
<keyword evidence="2" id="KW-0347">Helicase</keyword>
<dbReference type="EMBL" id="CP001991">
    <property type="protein sequence ID" value="ADE19595.1"/>
    <property type="molecule type" value="Genomic_DNA"/>
</dbReference>
<proteinExistence type="predicted"/>
<dbReference type="GO" id="GO:0004386">
    <property type="term" value="F:helicase activity"/>
    <property type="evidence" value="ECO:0007669"/>
    <property type="project" value="UniProtKB-KW"/>
</dbReference>
<dbReference type="Proteomes" id="UP000001845">
    <property type="component" value="Chromosome"/>
</dbReference>
<keyword evidence="2" id="KW-0067">ATP-binding</keyword>
<dbReference type="KEGG" id="mcd:MCRO_0558"/>
<evidence type="ECO:0000313" key="2">
    <source>
        <dbReference type="EMBL" id="ADE19595.1"/>
    </source>
</evidence>
<dbReference type="PANTHER" id="PTHR30050:SF4">
    <property type="entry name" value="ATP-BINDING PROTEIN RV3427C IN INSERTION SEQUENCE-RELATED"/>
    <property type="match status" value="1"/>
</dbReference>
<dbReference type="STRING" id="512564.MCRO_0558"/>